<evidence type="ECO:0000256" key="3">
    <source>
        <dbReference type="SAM" id="MobiDB-lite"/>
    </source>
</evidence>
<dbReference type="CDD" id="cd01100">
    <property type="entry name" value="APPLE_Factor_XI_like"/>
    <property type="match status" value="2"/>
</dbReference>
<dbReference type="RefSeq" id="WP_246517152.1">
    <property type="nucleotide sequence ID" value="NZ_BAAAVL010000007.1"/>
</dbReference>
<evidence type="ECO:0000256" key="2">
    <source>
        <dbReference type="ARBA" id="ARBA00023157"/>
    </source>
</evidence>
<feature type="compositionally biased region" description="Low complexity" evidence="3">
    <location>
        <begin position="200"/>
        <end position="212"/>
    </location>
</feature>
<gene>
    <name evidence="6" type="ORF">H4W29_001967</name>
</gene>
<feature type="compositionally biased region" description="Polar residues" evidence="3">
    <location>
        <begin position="216"/>
        <end position="244"/>
    </location>
</feature>
<protein>
    <recommendedName>
        <fullName evidence="5">Apple domain-containing protein</fullName>
    </recommendedName>
</protein>
<dbReference type="SUPFAM" id="SSF52096">
    <property type="entry name" value="ClpP/crotonase"/>
    <property type="match status" value="1"/>
</dbReference>
<name>A0ABR9INM7_RHIVS</name>
<feature type="region of interest" description="Disordered" evidence="3">
    <location>
        <begin position="186"/>
        <end position="244"/>
    </location>
</feature>
<feature type="signal peptide" evidence="4">
    <location>
        <begin position="1"/>
        <end position="25"/>
    </location>
</feature>
<keyword evidence="1" id="KW-0677">Repeat</keyword>
<dbReference type="Proteomes" id="UP000620262">
    <property type="component" value="Unassembled WGS sequence"/>
</dbReference>
<dbReference type="InterPro" id="IPR029045">
    <property type="entry name" value="ClpP/crotonase-like_dom_sf"/>
</dbReference>
<keyword evidence="2" id="KW-1015">Disulfide bond</keyword>
<evidence type="ECO:0000256" key="1">
    <source>
        <dbReference type="ARBA" id="ARBA00022737"/>
    </source>
</evidence>
<accession>A0ABR9INM7</accession>
<organism evidence="6 7">
    <name type="scientific">Rhizobium viscosum</name>
    <name type="common">Arthrobacter viscosus</name>
    <dbReference type="NCBI Taxonomy" id="1673"/>
    <lineage>
        <taxon>Bacteria</taxon>
        <taxon>Pseudomonadati</taxon>
        <taxon>Pseudomonadota</taxon>
        <taxon>Alphaproteobacteria</taxon>
        <taxon>Hyphomicrobiales</taxon>
        <taxon>Rhizobiaceae</taxon>
        <taxon>Rhizobium/Agrobacterium group</taxon>
        <taxon>Rhizobium</taxon>
    </lineage>
</organism>
<keyword evidence="4" id="KW-0732">Signal</keyword>
<evidence type="ECO:0000313" key="6">
    <source>
        <dbReference type="EMBL" id="MBE1504786.1"/>
    </source>
</evidence>
<dbReference type="Pfam" id="PF00024">
    <property type="entry name" value="PAN_1"/>
    <property type="match status" value="1"/>
</dbReference>
<dbReference type="SMART" id="SM00223">
    <property type="entry name" value="APPLE"/>
    <property type="match status" value="2"/>
</dbReference>
<dbReference type="SUPFAM" id="SSF57414">
    <property type="entry name" value="Hairpin loop containing domain-like"/>
    <property type="match status" value="1"/>
</dbReference>
<dbReference type="EMBL" id="JADBEC010000001">
    <property type="protein sequence ID" value="MBE1504786.1"/>
    <property type="molecule type" value="Genomic_DNA"/>
</dbReference>
<dbReference type="Gene3D" id="3.50.4.10">
    <property type="entry name" value="Hepatocyte Growth Factor"/>
    <property type="match status" value="2"/>
</dbReference>
<dbReference type="PROSITE" id="PS50948">
    <property type="entry name" value="PAN"/>
    <property type="match status" value="1"/>
</dbReference>
<comment type="caution">
    <text evidence="6">The sequence shown here is derived from an EMBL/GenBank/DDBJ whole genome shotgun (WGS) entry which is preliminary data.</text>
</comment>
<dbReference type="Pfam" id="PF14295">
    <property type="entry name" value="PAN_4"/>
    <property type="match status" value="1"/>
</dbReference>
<sequence length="435" mass="46178">MRKLLRSAVVSAALCGTTMTSPAAASEKVFGPFVVDDAKPDVIVMNGDIDVGSALNFRRALHAAPGAKLVTLNSSGGAVQMGLLMADDIRERKLATYIPKDSACLSACAYMFLAGVERKVDGKLGVHQISSDASDLVGAQLTISDIIDVLNRFDTPVDVLSVMFKTPPNDMHVFTPEEIEHYKLNRTGGEPMPSTAAGTPAAPDSSLPAPDAMSVTGPTTQRATSDQPHSTETAVITTPTPQTQAKLSPIEEFTKRPNRIAIYTGLDLFGDDISSIRTSDAAECAQNCLVMNGQCKAFTFNANPKITKGPNCFLKSSAGRADGNSIAFSGRFLSGADADPPTFALGTIDPQSALFHDVDFRGGDLSPRPHSTAKTPIDCRLACVDDSRCMAFTYNYSKKQCWLKGSIGTPMPGKGMVSGVKKFQNFSPAKIISLN</sequence>
<dbReference type="InterPro" id="IPR000177">
    <property type="entry name" value="Apple"/>
</dbReference>
<dbReference type="Gene3D" id="3.90.226.10">
    <property type="entry name" value="2-enoyl-CoA Hydratase, Chain A, domain 1"/>
    <property type="match status" value="1"/>
</dbReference>
<evidence type="ECO:0000313" key="7">
    <source>
        <dbReference type="Proteomes" id="UP000620262"/>
    </source>
</evidence>
<evidence type="ECO:0000259" key="5">
    <source>
        <dbReference type="PROSITE" id="PS50948"/>
    </source>
</evidence>
<keyword evidence="7" id="KW-1185">Reference proteome</keyword>
<feature type="chain" id="PRO_5047524754" description="Apple domain-containing protein" evidence="4">
    <location>
        <begin position="26"/>
        <end position="435"/>
    </location>
</feature>
<reference evidence="6 7" key="1">
    <citation type="submission" date="2020-10" db="EMBL/GenBank/DDBJ databases">
        <title>Sequencing the genomes of 1000 actinobacteria strains.</title>
        <authorList>
            <person name="Klenk H.-P."/>
        </authorList>
    </citation>
    <scope>NUCLEOTIDE SEQUENCE [LARGE SCALE GENOMIC DNA]</scope>
    <source>
        <strain evidence="6 7">DSM 7307</strain>
    </source>
</reference>
<feature type="domain" description="Apple" evidence="5">
    <location>
        <begin position="254"/>
        <end position="332"/>
    </location>
</feature>
<dbReference type="InterPro" id="IPR003609">
    <property type="entry name" value="Pan_app"/>
</dbReference>
<evidence type="ECO:0000256" key="4">
    <source>
        <dbReference type="SAM" id="SignalP"/>
    </source>
</evidence>
<proteinExistence type="predicted"/>